<keyword evidence="8" id="KW-0472">Membrane</keyword>
<dbReference type="InterPro" id="IPR003107">
    <property type="entry name" value="HAT"/>
</dbReference>
<keyword evidence="10" id="KW-1185">Reference proteome</keyword>
<dbReference type="SMART" id="SM00386">
    <property type="entry name" value="HAT"/>
    <property type="match status" value="5"/>
</dbReference>
<gene>
    <name evidence="9" type="ORF">GBAR_LOCUS7499</name>
</gene>
<keyword evidence="8" id="KW-0812">Transmembrane</keyword>
<keyword evidence="3" id="KW-0677">Repeat</keyword>
<dbReference type="GO" id="GO:0000243">
    <property type="term" value="C:commitment complex"/>
    <property type="evidence" value="ECO:0007669"/>
    <property type="project" value="TreeGrafter"/>
</dbReference>
<dbReference type="InterPro" id="IPR059164">
    <property type="entry name" value="HAT_PRP39_C"/>
</dbReference>
<protein>
    <submittedName>
        <fullName evidence="9">Pre-mRNA-processing factor 39</fullName>
    </submittedName>
</protein>
<dbReference type="PANTHER" id="PTHR17204:SF5">
    <property type="entry name" value="PRE-MRNA-PROCESSING FACTOR 39"/>
    <property type="match status" value="1"/>
</dbReference>
<dbReference type="GO" id="GO:0071004">
    <property type="term" value="C:U2-type prespliceosome"/>
    <property type="evidence" value="ECO:0007669"/>
    <property type="project" value="TreeGrafter"/>
</dbReference>
<dbReference type="Pfam" id="PF23240">
    <property type="entry name" value="HAT_PRP39_N"/>
    <property type="match status" value="1"/>
</dbReference>
<dbReference type="EMBL" id="CASHTH010001114">
    <property type="protein sequence ID" value="CAI8011673.1"/>
    <property type="molecule type" value="Genomic_DNA"/>
</dbReference>
<dbReference type="GO" id="GO:0005685">
    <property type="term" value="C:U1 snRNP"/>
    <property type="evidence" value="ECO:0007669"/>
    <property type="project" value="TreeGrafter"/>
</dbReference>
<feature type="region of interest" description="Disordered" evidence="7">
    <location>
        <begin position="445"/>
        <end position="465"/>
    </location>
</feature>
<dbReference type="Gene3D" id="1.25.40.10">
    <property type="entry name" value="Tetratricopeptide repeat domain"/>
    <property type="match status" value="2"/>
</dbReference>
<feature type="transmembrane region" description="Helical" evidence="8">
    <location>
        <begin position="6"/>
        <end position="23"/>
    </location>
</feature>
<evidence type="ECO:0000313" key="10">
    <source>
        <dbReference type="Proteomes" id="UP001174909"/>
    </source>
</evidence>
<sequence>MIDQGWGVVVCVHVVMFMFLFPARMGIEVRKPAYVPHGTQPICVRRVRVPSRVSVYDRAVDSCGLDYRSTGIWEAYIGWESGGGRQERVTALYDRLLATPTKDLATHFDNFKKLLETTPTSQMLSEEEYRDMTSQAGDVTQGEAMLDGYVRKVTLEQRTAVFERTMAELEKRKHFELMIKRPYFHVKPLERLQLKNWRDYLDFEISQGDPRRIEFLFERCVVSCALYEDFWSKYCKYAETHIREWASAIYRRACNIHLQQKPNIHVAWAAFEEKNGNVDTAREILTSVDRAVPGQVAVRVRRIGLEIRAGRYSEANALYQETLSSTMALETRNFYAWRYARFTDKLMRDHGKAVSVMTTAVDMDPSNTTLYLQLLDLHTSGPAPPDMPAAEALFAKVASSPHLSEEAKDSFLTRRQQLLEEFGGNFSDLLEVTEMCEKIARKTRKRLASEADGGPAKKTTGDQPQLVTMPTSHPMGMVQPLTPDQQQWAAYQQQWAGYNYAQPQQGQLYQGYYPPYPYSQASATT</sequence>
<dbReference type="SUPFAM" id="SSF48452">
    <property type="entry name" value="TPR-like"/>
    <property type="match status" value="1"/>
</dbReference>
<keyword evidence="4" id="KW-0508">mRNA splicing</keyword>
<evidence type="ECO:0000256" key="5">
    <source>
        <dbReference type="ARBA" id="ARBA00023242"/>
    </source>
</evidence>
<dbReference type="Pfam" id="PF23241">
    <property type="entry name" value="HAT_PRP39_C"/>
    <property type="match status" value="1"/>
</dbReference>
<keyword evidence="5" id="KW-0539">Nucleus</keyword>
<organism evidence="9 10">
    <name type="scientific">Geodia barretti</name>
    <name type="common">Barrett's horny sponge</name>
    <dbReference type="NCBI Taxonomy" id="519541"/>
    <lineage>
        <taxon>Eukaryota</taxon>
        <taxon>Metazoa</taxon>
        <taxon>Porifera</taxon>
        <taxon>Demospongiae</taxon>
        <taxon>Heteroscleromorpha</taxon>
        <taxon>Tetractinellida</taxon>
        <taxon>Astrophorina</taxon>
        <taxon>Geodiidae</taxon>
        <taxon>Geodia</taxon>
    </lineage>
</organism>
<evidence type="ECO:0000256" key="3">
    <source>
        <dbReference type="ARBA" id="ARBA00022737"/>
    </source>
</evidence>
<evidence type="ECO:0000256" key="8">
    <source>
        <dbReference type="SAM" id="Phobius"/>
    </source>
</evidence>
<accession>A0AA35RJ57</accession>
<comment type="similarity">
    <text evidence="6">Belongs to the PRP39 family.</text>
</comment>
<evidence type="ECO:0000256" key="2">
    <source>
        <dbReference type="ARBA" id="ARBA00022664"/>
    </source>
</evidence>
<evidence type="ECO:0000256" key="6">
    <source>
        <dbReference type="ARBA" id="ARBA00038019"/>
    </source>
</evidence>
<name>A0AA35RJ57_GEOBA</name>
<evidence type="ECO:0000256" key="7">
    <source>
        <dbReference type="SAM" id="MobiDB-lite"/>
    </source>
</evidence>
<dbReference type="AlphaFoldDB" id="A0AA35RJ57"/>
<comment type="caution">
    <text evidence="9">The sequence shown here is derived from an EMBL/GenBank/DDBJ whole genome shotgun (WGS) entry which is preliminary data.</text>
</comment>
<dbReference type="GO" id="GO:0000395">
    <property type="term" value="P:mRNA 5'-splice site recognition"/>
    <property type="evidence" value="ECO:0007669"/>
    <property type="project" value="TreeGrafter"/>
</dbReference>
<reference evidence="9" key="1">
    <citation type="submission" date="2023-03" db="EMBL/GenBank/DDBJ databases">
        <authorList>
            <person name="Steffen K."/>
            <person name="Cardenas P."/>
        </authorList>
    </citation>
    <scope>NUCLEOTIDE SEQUENCE</scope>
</reference>
<dbReference type="GO" id="GO:0030627">
    <property type="term" value="F:pre-mRNA 5'-splice site binding"/>
    <property type="evidence" value="ECO:0007669"/>
    <property type="project" value="TreeGrafter"/>
</dbReference>
<proteinExistence type="inferred from homology"/>
<keyword evidence="2" id="KW-0507">mRNA processing</keyword>
<dbReference type="PANTHER" id="PTHR17204">
    <property type="entry name" value="PRE-MRNA PROCESSING PROTEIN PRP39-RELATED"/>
    <property type="match status" value="1"/>
</dbReference>
<keyword evidence="8" id="KW-1133">Transmembrane helix</keyword>
<dbReference type="InterPro" id="IPR011990">
    <property type="entry name" value="TPR-like_helical_dom_sf"/>
</dbReference>
<evidence type="ECO:0000256" key="1">
    <source>
        <dbReference type="ARBA" id="ARBA00004123"/>
    </source>
</evidence>
<evidence type="ECO:0000313" key="9">
    <source>
        <dbReference type="EMBL" id="CAI8011673.1"/>
    </source>
</evidence>
<comment type="subcellular location">
    <subcellularLocation>
        <location evidence="1">Nucleus</location>
    </subcellularLocation>
</comment>
<dbReference type="Proteomes" id="UP001174909">
    <property type="component" value="Unassembled WGS sequence"/>
</dbReference>
<evidence type="ECO:0000256" key="4">
    <source>
        <dbReference type="ARBA" id="ARBA00023187"/>
    </source>
</evidence>